<evidence type="ECO:0000256" key="6">
    <source>
        <dbReference type="ARBA" id="ARBA00022691"/>
    </source>
</evidence>
<evidence type="ECO:0000256" key="5">
    <source>
        <dbReference type="ARBA" id="ARBA00022679"/>
    </source>
</evidence>
<evidence type="ECO:0000256" key="7">
    <source>
        <dbReference type="ARBA" id="ARBA00022694"/>
    </source>
</evidence>
<accession>A0A167EVU9</accession>
<dbReference type="EMBL" id="CP014503">
    <property type="protein sequence ID" value="ANB14524.1"/>
    <property type="molecule type" value="Genomic_DNA"/>
</dbReference>
<keyword evidence="5" id="KW-0808">Transferase</keyword>
<feature type="region of interest" description="Disordered" evidence="12">
    <location>
        <begin position="246"/>
        <end position="287"/>
    </location>
</feature>
<evidence type="ECO:0000256" key="2">
    <source>
        <dbReference type="ARBA" id="ARBA00008569"/>
    </source>
</evidence>
<dbReference type="EC" id="2.1.1.282" evidence="3"/>
<comment type="pathway">
    <text evidence="1">tRNA modification; wybutosine-tRNA(Phe) biosynthesis.</text>
</comment>
<evidence type="ECO:0000256" key="1">
    <source>
        <dbReference type="ARBA" id="ARBA00004797"/>
    </source>
</evidence>
<evidence type="ECO:0000256" key="11">
    <source>
        <dbReference type="ARBA" id="ARBA00069229"/>
    </source>
</evidence>
<evidence type="ECO:0000313" key="14">
    <source>
        <dbReference type="EMBL" id="ANB14524.1"/>
    </source>
</evidence>
<dbReference type="InterPro" id="IPR036602">
    <property type="entry name" value="tRNA_yW-synthesising-like_sf"/>
</dbReference>
<evidence type="ECO:0000313" key="15">
    <source>
        <dbReference type="Proteomes" id="UP000189580"/>
    </source>
</evidence>
<dbReference type="RefSeq" id="XP_018737001.1">
    <property type="nucleotide sequence ID" value="XM_018879047.1"/>
</dbReference>
<evidence type="ECO:0000256" key="12">
    <source>
        <dbReference type="SAM" id="MobiDB-lite"/>
    </source>
</evidence>
<dbReference type="AlphaFoldDB" id="A0A167EVU9"/>
<feature type="domain" description="tRNA wybutosine-synthesizing protein" evidence="13">
    <location>
        <begin position="16"/>
        <end position="239"/>
    </location>
</feature>
<dbReference type="PANTHER" id="PTHR48418:SF1">
    <property type="entry name" value="TRNA WYBUTOSINE-SYNTHESIZING PROTEIN 3"/>
    <property type="match status" value="1"/>
</dbReference>
<evidence type="ECO:0000256" key="4">
    <source>
        <dbReference type="ARBA" id="ARBA00022603"/>
    </source>
</evidence>
<dbReference type="OrthoDB" id="263283at2759"/>
<dbReference type="Pfam" id="PF02676">
    <property type="entry name" value="TYW3"/>
    <property type="match status" value="1"/>
</dbReference>
<dbReference type="GO" id="GO:0008033">
    <property type="term" value="P:tRNA processing"/>
    <property type="evidence" value="ECO:0007669"/>
    <property type="project" value="UniProtKB-KW"/>
</dbReference>
<dbReference type="GO" id="GO:0032259">
    <property type="term" value="P:methylation"/>
    <property type="evidence" value="ECO:0007669"/>
    <property type="project" value="UniProtKB-KW"/>
</dbReference>
<keyword evidence="15" id="KW-1185">Reference proteome</keyword>
<dbReference type="Proteomes" id="UP000189580">
    <property type="component" value="Chromosome b"/>
</dbReference>
<dbReference type="GO" id="GO:0008168">
    <property type="term" value="F:methyltransferase activity"/>
    <property type="evidence" value="ECO:0007669"/>
    <property type="project" value="UniProtKB-KW"/>
</dbReference>
<evidence type="ECO:0000256" key="3">
    <source>
        <dbReference type="ARBA" id="ARBA00012750"/>
    </source>
</evidence>
<dbReference type="FunFam" id="3.30.1960.10:FF:000003">
    <property type="entry name" value="tRNA methyltransferase"/>
    <property type="match status" value="1"/>
</dbReference>
<sequence length="287" mass="31870">MRESDSEEMSQNPFDQKKRAILSQIESTDETHPDASPKGTLDVLLLPLIDVINSHSDYVTTSSCSGRVSVFLEGMKTASELGGKGDGGKWLFITHDPEELKSTDWWSLVTDHREHVSESDVSAGVSSIGNGEPAKYDGQRYVLYKFEAMILHVKCRDRASASALYTAAMSCGFRESGIGSNDLVGIRISLRLDVPIAYLNNDGTTTPLVPRQYIDHLQTISLDLFNKNTAKINQLHRTVASMIQAQQTAANKPQTAKETKEQRRERKHREGLLIQAQTRQITPEAPL</sequence>
<evidence type="ECO:0000259" key="13">
    <source>
        <dbReference type="Pfam" id="PF02676"/>
    </source>
</evidence>
<comment type="similarity">
    <text evidence="2">Belongs to the TYW3 family.</text>
</comment>
<evidence type="ECO:0000256" key="9">
    <source>
        <dbReference type="ARBA" id="ARBA00049202"/>
    </source>
</evidence>
<organism evidence="14 15">
    <name type="scientific">Sugiyamaella lignohabitans</name>
    <dbReference type="NCBI Taxonomy" id="796027"/>
    <lineage>
        <taxon>Eukaryota</taxon>
        <taxon>Fungi</taxon>
        <taxon>Dikarya</taxon>
        <taxon>Ascomycota</taxon>
        <taxon>Saccharomycotina</taxon>
        <taxon>Dipodascomycetes</taxon>
        <taxon>Dipodascales</taxon>
        <taxon>Trichomonascaceae</taxon>
        <taxon>Sugiyamaella</taxon>
    </lineage>
</organism>
<keyword evidence="6" id="KW-0949">S-adenosyl-L-methionine</keyword>
<name>A0A167EVU9_9ASCO</name>
<evidence type="ECO:0000256" key="8">
    <source>
        <dbReference type="ARBA" id="ARBA00030554"/>
    </source>
</evidence>
<feature type="compositionally biased region" description="Basic and acidic residues" evidence="12">
    <location>
        <begin position="255"/>
        <end position="271"/>
    </location>
</feature>
<evidence type="ECO:0000256" key="10">
    <source>
        <dbReference type="ARBA" id="ARBA00058049"/>
    </source>
</evidence>
<dbReference type="KEGG" id="slb:AWJ20_2119"/>
<reference evidence="14 15" key="1">
    <citation type="submission" date="2016-02" db="EMBL/GenBank/DDBJ databases">
        <title>Complete genome sequence and transcriptome regulation of the pentose utilising yeast Sugiyamaella lignohabitans.</title>
        <authorList>
            <person name="Bellasio M."/>
            <person name="Peymann A."/>
            <person name="Valli M."/>
            <person name="Sipitzky M."/>
            <person name="Graf A."/>
            <person name="Sauer M."/>
            <person name="Marx H."/>
            <person name="Mattanovich D."/>
        </authorList>
    </citation>
    <scope>NUCLEOTIDE SEQUENCE [LARGE SCALE GENOMIC DNA]</scope>
    <source>
        <strain evidence="14 15">CBS 10342</strain>
    </source>
</reference>
<dbReference type="InterPro" id="IPR003827">
    <property type="entry name" value="tRNA_yW-synthesising"/>
</dbReference>
<keyword evidence="7" id="KW-0819">tRNA processing</keyword>
<protein>
    <recommendedName>
        <fullName evidence="11">tRNA wybutosine-synthesizing protein 3</fullName>
        <ecNumber evidence="3">2.1.1.282</ecNumber>
    </recommendedName>
    <alternativeName>
        <fullName evidence="8">tRNA(Phe) 7-((3-amino-3-carboxypropyl)-4-demethylwyosine(37)-N(4))-methyltransferase</fullName>
    </alternativeName>
</protein>
<keyword evidence="4" id="KW-0489">Methyltransferase</keyword>
<gene>
    <name evidence="14" type="primary">TYW3</name>
    <name evidence="14" type="ORF">AWJ20_2119</name>
</gene>
<dbReference type="GeneID" id="30033995"/>
<dbReference type="PANTHER" id="PTHR48418">
    <property type="entry name" value="TRNA WYBUTOSINE-SYNTHESIZING PROTEIN 3"/>
    <property type="match status" value="1"/>
</dbReference>
<feature type="region of interest" description="Disordered" evidence="12">
    <location>
        <begin position="1"/>
        <end position="37"/>
    </location>
</feature>
<proteinExistence type="inferred from homology"/>
<comment type="catalytic activity">
    <reaction evidence="9">
        <text>4-demethyl-7-[(3S)-3-amino-3-carboxypropyl]wyosine(37) in tRNA(Phe) + S-adenosyl-L-methionine = 7-[(3S)-3-amino-3-carboxypropyl]wyosine(37) in tRNA(Phe) + S-adenosyl-L-homocysteine + H(+)</text>
        <dbReference type="Rhea" id="RHEA:36635"/>
        <dbReference type="Rhea" id="RHEA-COMP:10378"/>
        <dbReference type="Rhea" id="RHEA-COMP:10379"/>
        <dbReference type="ChEBI" id="CHEBI:15378"/>
        <dbReference type="ChEBI" id="CHEBI:57856"/>
        <dbReference type="ChEBI" id="CHEBI:59789"/>
        <dbReference type="ChEBI" id="CHEBI:73543"/>
        <dbReference type="ChEBI" id="CHEBI:73550"/>
        <dbReference type="EC" id="2.1.1.282"/>
    </reaction>
</comment>
<dbReference type="Gene3D" id="3.30.1960.10">
    <property type="entry name" value="tRNA wybutosine-synthesizing-like"/>
    <property type="match status" value="1"/>
</dbReference>
<dbReference type="SUPFAM" id="SSF111278">
    <property type="entry name" value="SSo0622-like"/>
    <property type="match status" value="1"/>
</dbReference>
<comment type="function">
    <text evidence="10">S-adenosyl-L-methionine-dependent methyltransferase that acts as a component of the wybutosine biosynthesis pathway. Wybutosine is a hyper modified guanosine with a tricyclic base found at the 3'-position adjacent to the anticodon of eukaryotic phenylalanine tRNA. Probably methylates N-4 position of wybutosine-86 to produce wybutosine-72.</text>
</comment>